<dbReference type="InterPro" id="IPR020094">
    <property type="entry name" value="TruA/RsuA/RluB/E/F_N"/>
</dbReference>
<dbReference type="Gene3D" id="3.10.290.10">
    <property type="entry name" value="RNA-binding S4 domain"/>
    <property type="match status" value="1"/>
</dbReference>
<dbReference type="GO" id="GO:0120159">
    <property type="term" value="F:rRNA pseudouridine synthase activity"/>
    <property type="evidence" value="ECO:0007669"/>
    <property type="project" value="UniProtKB-ARBA"/>
</dbReference>
<dbReference type="InterPro" id="IPR050343">
    <property type="entry name" value="RsuA_PseudoU_synthase"/>
</dbReference>
<organism evidence="6 7">
    <name type="scientific">Oceanidesulfovibrio marinus</name>
    <dbReference type="NCBI Taxonomy" id="370038"/>
    <lineage>
        <taxon>Bacteria</taxon>
        <taxon>Pseudomonadati</taxon>
        <taxon>Thermodesulfobacteriota</taxon>
        <taxon>Desulfovibrionia</taxon>
        <taxon>Desulfovibrionales</taxon>
        <taxon>Desulfovibrionaceae</taxon>
        <taxon>Oceanidesulfovibrio</taxon>
    </lineage>
</organism>
<proteinExistence type="inferred from homology"/>
<dbReference type="InterPro" id="IPR002942">
    <property type="entry name" value="S4_RNA-bd"/>
</dbReference>
<dbReference type="FunFam" id="3.10.290.10:FF:000003">
    <property type="entry name" value="Pseudouridine synthase"/>
    <property type="match status" value="1"/>
</dbReference>
<dbReference type="EC" id="5.4.99.-" evidence="4"/>
<keyword evidence="2 4" id="KW-0413">Isomerase</keyword>
<evidence type="ECO:0000256" key="4">
    <source>
        <dbReference type="RuleBase" id="RU003887"/>
    </source>
</evidence>
<dbReference type="PROSITE" id="PS50889">
    <property type="entry name" value="S4"/>
    <property type="match status" value="1"/>
</dbReference>
<evidence type="ECO:0000256" key="1">
    <source>
        <dbReference type="ARBA" id="ARBA00008348"/>
    </source>
</evidence>
<dbReference type="InterPro" id="IPR036986">
    <property type="entry name" value="S4_RNA-bd_sf"/>
</dbReference>
<dbReference type="InterPro" id="IPR042092">
    <property type="entry name" value="PsdUridine_s_RsuA/RluB/E/F_cat"/>
</dbReference>
<dbReference type="InterPro" id="IPR020103">
    <property type="entry name" value="PsdUridine_synth_cat_dom_sf"/>
</dbReference>
<comment type="caution">
    <text evidence="6">The sequence shown here is derived from an EMBL/GenBank/DDBJ whole genome shotgun (WGS) entry which is preliminary data.</text>
</comment>
<dbReference type="Gene3D" id="3.30.70.1560">
    <property type="entry name" value="Alpha-L RNA-binding motif"/>
    <property type="match status" value="1"/>
</dbReference>
<dbReference type="PROSITE" id="PS01149">
    <property type="entry name" value="PSI_RSU"/>
    <property type="match status" value="1"/>
</dbReference>
<dbReference type="PANTHER" id="PTHR47683:SF2">
    <property type="entry name" value="RNA-BINDING S4 DOMAIN-CONTAINING PROTEIN"/>
    <property type="match status" value="1"/>
</dbReference>
<comment type="similarity">
    <text evidence="1 4">Belongs to the pseudouridine synthase RsuA family.</text>
</comment>
<dbReference type="Pfam" id="PF01479">
    <property type="entry name" value="S4"/>
    <property type="match status" value="1"/>
</dbReference>
<name>A0A6P1ZKE2_9BACT</name>
<dbReference type="SUPFAM" id="SSF55120">
    <property type="entry name" value="Pseudouridine synthase"/>
    <property type="match status" value="1"/>
</dbReference>
<dbReference type="GO" id="GO:0003723">
    <property type="term" value="F:RNA binding"/>
    <property type="evidence" value="ECO:0007669"/>
    <property type="project" value="UniProtKB-KW"/>
</dbReference>
<dbReference type="SMART" id="SM00363">
    <property type="entry name" value="S4"/>
    <property type="match status" value="1"/>
</dbReference>
<dbReference type="CDD" id="cd00165">
    <property type="entry name" value="S4"/>
    <property type="match status" value="1"/>
</dbReference>
<sequence>MPSSMRINKALAAAGVCSRRAADELIASGTVLVNGQPAKPGMQVSANDEVTVDGRAVALPLGQRTTFTYLLCNKPRKYVSTASDPQGRRTILDLVPAAHADTRLYPVGRLDYDSEGLILLTNNGELTHRLTHPSHHLPKTYRVSVAGPVSEKQLQTFRAGMTLAEGDKVAPVGVEIIKGARNGGDSTLLEMVLIQGLNRQIRRMCRDVGLEVKRLVRIGQGPLKLGSLRPGECRLLRENETTALLRDSGLAKPGKD</sequence>
<dbReference type="Proteomes" id="UP000434052">
    <property type="component" value="Unassembled WGS sequence"/>
</dbReference>
<dbReference type="AlphaFoldDB" id="A0A6P1ZKE2"/>
<dbReference type="PANTHER" id="PTHR47683">
    <property type="entry name" value="PSEUDOURIDINE SYNTHASE FAMILY PROTEIN-RELATED"/>
    <property type="match status" value="1"/>
</dbReference>
<dbReference type="InterPro" id="IPR018496">
    <property type="entry name" value="PsdUridine_synth_RsuA/RluB_CS"/>
</dbReference>
<dbReference type="CDD" id="cd02870">
    <property type="entry name" value="PseudoU_synth_RsuA_like"/>
    <property type="match status" value="1"/>
</dbReference>
<dbReference type="GO" id="GO:0000455">
    <property type="term" value="P:enzyme-directed rRNA pseudouridine synthesis"/>
    <property type="evidence" value="ECO:0007669"/>
    <property type="project" value="UniProtKB-ARBA"/>
</dbReference>
<protein>
    <recommendedName>
        <fullName evidence="4">Pseudouridine synthase</fullName>
        <ecNumber evidence="4">5.4.99.-</ecNumber>
    </recommendedName>
</protein>
<evidence type="ECO:0000259" key="5">
    <source>
        <dbReference type="SMART" id="SM00363"/>
    </source>
</evidence>
<evidence type="ECO:0000313" key="7">
    <source>
        <dbReference type="Proteomes" id="UP000434052"/>
    </source>
</evidence>
<dbReference type="NCBIfam" id="TIGR00093">
    <property type="entry name" value="pseudouridine synthase"/>
    <property type="match status" value="1"/>
</dbReference>
<keyword evidence="3" id="KW-0694">RNA-binding</keyword>
<dbReference type="OrthoDB" id="9807213at2"/>
<evidence type="ECO:0000256" key="3">
    <source>
        <dbReference type="PROSITE-ProRule" id="PRU00182"/>
    </source>
</evidence>
<reference evidence="6 7" key="1">
    <citation type="submission" date="2018-06" db="EMBL/GenBank/DDBJ databases">
        <title>Complete genome of Desulfovibrio marinus P48SEP.</title>
        <authorList>
            <person name="Crispim J.S."/>
            <person name="Vidigal P.M.P."/>
            <person name="Silva L.C.F."/>
            <person name="Araujo L.C."/>
            <person name="Laguardia C.N."/>
            <person name="Dias R.S."/>
            <person name="Sousa M.P."/>
            <person name="Paula S.O."/>
            <person name="Silva C."/>
        </authorList>
    </citation>
    <scope>NUCLEOTIDE SEQUENCE [LARGE SCALE GENOMIC DNA]</scope>
    <source>
        <strain evidence="6 7">P48SEP</strain>
    </source>
</reference>
<dbReference type="SUPFAM" id="SSF55174">
    <property type="entry name" value="Alpha-L RNA-binding motif"/>
    <property type="match status" value="1"/>
</dbReference>
<dbReference type="Pfam" id="PF00849">
    <property type="entry name" value="PseudoU_synth_2"/>
    <property type="match status" value="1"/>
</dbReference>
<dbReference type="EMBL" id="QMIF01000003">
    <property type="protein sequence ID" value="TVM35260.1"/>
    <property type="molecule type" value="Genomic_DNA"/>
</dbReference>
<evidence type="ECO:0000313" key="6">
    <source>
        <dbReference type="EMBL" id="TVM35260.1"/>
    </source>
</evidence>
<dbReference type="InterPro" id="IPR000748">
    <property type="entry name" value="PsdUridine_synth_RsuA/RluB/E/F"/>
</dbReference>
<feature type="domain" description="RNA-binding S4" evidence="5">
    <location>
        <begin position="5"/>
        <end position="63"/>
    </location>
</feature>
<accession>A0A6P1ZKE2</accession>
<gene>
    <name evidence="6" type="ORF">DQK91_06210</name>
</gene>
<dbReference type="Gene3D" id="3.30.70.580">
    <property type="entry name" value="Pseudouridine synthase I, catalytic domain, N-terminal subdomain"/>
    <property type="match status" value="1"/>
</dbReference>
<dbReference type="InterPro" id="IPR006145">
    <property type="entry name" value="PsdUridine_synth_RsuA/RluA"/>
</dbReference>
<evidence type="ECO:0000256" key="2">
    <source>
        <dbReference type="ARBA" id="ARBA00023235"/>
    </source>
</evidence>